<name>A0A553GXE3_9PSED</name>
<evidence type="ECO:0000256" key="6">
    <source>
        <dbReference type="ARBA" id="ARBA00023004"/>
    </source>
</evidence>
<dbReference type="CDD" id="cd00680">
    <property type="entry name" value="RHO_alpha_C"/>
    <property type="match status" value="1"/>
</dbReference>
<dbReference type="PROSITE" id="PS00570">
    <property type="entry name" value="RING_HYDROXYL_ALPHA"/>
    <property type="match status" value="1"/>
</dbReference>
<dbReference type="OrthoDB" id="9769355at2"/>
<gene>
    <name evidence="10" type="ORF">FM069_13650</name>
</gene>
<dbReference type="SUPFAM" id="SSF55961">
    <property type="entry name" value="Bet v1-like"/>
    <property type="match status" value="1"/>
</dbReference>
<evidence type="ECO:0000256" key="3">
    <source>
        <dbReference type="ARBA" id="ARBA00022723"/>
    </source>
</evidence>
<evidence type="ECO:0000313" key="10">
    <source>
        <dbReference type="EMBL" id="TRX74174.1"/>
    </source>
</evidence>
<proteinExistence type="predicted"/>
<evidence type="ECO:0000256" key="2">
    <source>
        <dbReference type="ARBA" id="ARBA00022714"/>
    </source>
</evidence>
<dbReference type="InterPro" id="IPR036922">
    <property type="entry name" value="Rieske_2Fe-2S_sf"/>
</dbReference>
<keyword evidence="4" id="KW-0058">Aromatic hydrocarbons catabolism</keyword>
<evidence type="ECO:0000256" key="5">
    <source>
        <dbReference type="ARBA" id="ARBA00023002"/>
    </source>
</evidence>
<comment type="cofactor">
    <cofactor evidence="1">
        <name>Fe cation</name>
        <dbReference type="ChEBI" id="CHEBI:24875"/>
    </cofactor>
</comment>
<keyword evidence="8" id="KW-0520">NAD</keyword>
<dbReference type="Gene3D" id="2.102.10.10">
    <property type="entry name" value="Rieske [2Fe-2S] iron-sulphur domain"/>
    <property type="match status" value="1"/>
</dbReference>
<keyword evidence="10" id="KW-0223">Dioxygenase</keyword>
<organism evidence="10 11">
    <name type="scientific">Pseudomonas mangiferae</name>
    <dbReference type="NCBI Taxonomy" id="2593654"/>
    <lineage>
        <taxon>Bacteria</taxon>
        <taxon>Pseudomonadati</taxon>
        <taxon>Pseudomonadota</taxon>
        <taxon>Gammaproteobacteria</taxon>
        <taxon>Pseudomonadales</taxon>
        <taxon>Pseudomonadaceae</taxon>
        <taxon>Pseudomonas</taxon>
    </lineage>
</organism>
<dbReference type="EMBL" id="VJOY01000009">
    <property type="protein sequence ID" value="TRX74174.1"/>
    <property type="molecule type" value="Genomic_DNA"/>
</dbReference>
<dbReference type="SUPFAM" id="SSF50022">
    <property type="entry name" value="ISP domain"/>
    <property type="match status" value="1"/>
</dbReference>
<dbReference type="AlphaFoldDB" id="A0A553GXE3"/>
<dbReference type="Gene3D" id="3.90.380.10">
    <property type="entry name" value="Naphthalene 1,2-dioxygenase Alpha Subunit, Chain A, domain 1"/>
    <property type="match status" value="2"/>
</dbReference>
<feature type="domain" description="Rieske" evidence="9">
    <location>
        <begin position="47"/>
        <end position="154"/>
    </location>
</feature>
<dbReference type="InterPro" id="IPR017941">
    <property type="entry name" value="Rieske_2Fe-2S"/>
</dbReference>
<comment type="caution">
    <text evidence="10">The sequence shown here is derived from an EMBL/GenBank/DDBJ whole genome shotgun (WGS) entry which is preliminary data.</text>
</comment>
<dbReference type="RefSeq" id="WP_143488912.1">
    <property type="nucleotide sequence ID" value="NZ_VJOY01000009.1"/>
</dbReference>
<keyword evidence="5" id="KW-0560">Oxidoreductase</keyword>
<dbReference type="PRINTS" id="PR00090">
    <property type="entry name" value="RNGDIOXGNASE"/>
</dbReference>
<dbReference type="Pfam" id="PF00848">
    <property type="entry name" value="Ring_hydroxyl_A"/>
    <property type="match status" value="1"/>
</dbReference>
<evidence type="ECO:0000256" key="8">
    <source>
        <dbReference type="ARBA" id="ARBA00023027"/>
    </source>
</evidence>
<evidence type="ECO:0000256" key="4">
    <source>
        <dbReference type="ARBA" id="ARBA00022797"/>
    </source>
</evidence>
<keyword evidence="11" id="KW-1185">Reference proteome</keyword>
<evidence type="ECO:0000256" key="1">
    <source>
        <dbReference type="ARBA" id="ARBA00001962"/>
    </source>
</evidence>
<evidence type="ECO:0000259" key="9">
    <source>
        <dbReference type="PROSITE" id="PS51296"/>
    </source>
</evidence>
<keyword evidence="6" id="KW-0408">Iron</keyword>
<evidence type="ECO:0000313" key="11">
    <source>
        <dbReference type="Proteomes" id="UP000315235"/>
    </source>
</evidence>
<dbReference type="PROSITE" id="PS51296">
    <property type="entry name" value="RIESKE"/>
    <property type="match status" value="1"/>
</dbReference>
<dbReference type="PANTHER" id="PTHR43756">
    <property type="entry name" value="CHOLINE MONOOXYGENASE, CHLOROPLASTIC"/>
    <property type="match status" value="1"/>
</dbReference>
<dbReference type="GO" id="GO:0051213">
    <property type="term" value="F:dioxygenase activity"/>
    <property type="evidence" value="ECO:0007669"/>
    <property type="project" value="UniProtKB-KW"/>
</dbReference>
<dbReference type="PANTHER" id="PTHR43756:SF5">
    <property type="entry name" value="CHOLINE MONOOXYGENASE, CHLOROPLASTIC"/>
    <property type="match status" value="1"/>
</dbReference>
<dbReference type="GO" id="GO:0005506">
    <property type="term" value="F:iron ion binding"/>
    <property type="evidence" value="ECO:0007669"/>
    <property type="project" value="InterPro"/>
</dbReference>
<dbReference type="InterPro" id="IPR001663">
    <property type="entry name" value="Rng_hydr_dOase-A"/>
</dbReference>
<dbReference type="Proteomes" id="UP000315235">
    <property type="component" value="Unassembled WGS sequence"/>
</dbReference>
<keyword evidence="3" id="KW-0479">Metal-binding</keyword>
<protein>
    <submittedName>
        <fullName evidence="10">Aromatic ring-hydroxylating dioxygenase subunit alpha</fullName>
    </submittedName>
</protein>
<dbReference type="Pfam" id="PF00355">
    <property type="entry name" value="Rieske"/>
    <property type="match status" value="1"/>
</dbReference>
<keyword evidence="7" id="KW-0411">Iron-sulfur</keyword>
<sequence length="379" mass="42477">MNVQTPLNLLYPRVTEAFENAHMLPSEAYIDPDWYAREKAGIFGNAWVVVGRAEQIPNAGDYFTCHVTGQCVLLARGEDGQVRAFSPSCRHRGALIAEGEGNKRAFVCPYHRWTYGLDGSLIGAPGMDGHPNFDKADFPLAGISCAVWQGFIFINLSDTPSSLEDDLADLGPIVEPYRLGDMRLARTKTYTIKANWKSYIDNSIEAYHVASVHARSLQPVAPMSAWQCEPHEHFYLQWAEFAGTLGVLKGEEGFPPMPGFSLDQPARHILVTLLPNTVLTMTVDAIWWITLLPLDVNTSTLVVNHAFPVGTRERPDYEAIAERYFRRFDVVSQEDIEITEIQQRGITHGRRIPGLYQEQERLVHAFAGYVLRTLDRSGA</sequence>
<evidence type="ECO:0000256" key="7">
    <source>
        <dbReference type="ARBA" id="ARBA00023014"/>
    </source>
</evidence>
<reference evidence="10 11" key="1">
    <citation type="submission" date="2019-07" db="EMBL/GenBank/DDBJ databases">
        <title>Pseudomonas mangiferae sp. nov., isolated from bark of mango tree in Thailand.</title>
        <authorList>
            <person name="Srisuk N."/>
            <person name="Anurat P."/>
        </authorList>
    </citation>
    <scope>NUCLEOTIDE SEQUENCE [LARGE SCALE GENOMIC DNA]</scope>
    <source>
        <strain evidence="10 11">DMKU_BBB3-04</strain>
    </source>
</reference>
<keyword evidence="2" id="KW-0001">2Fe-2S</keyword>
<accession>A0A553GXE3</accession>
<dbReference type="InterPro" id="IPR015879">
    <property type="entry name" value="Ring_hydroxy_dOase_asu_C_dom"/>
</dbReference>
<dbReference type="CDD" id="cd03469">
    <property type="entry name" value="Rieske_RO_Alpha_N"/>
    <property type="match status" value="1"/>
</dbReference>
<dbReference type="GO" id="GO:0051537">
    <property type="term" value="F:2 iron, 2 sulfur cluster binding"/>
    <property type="evidence" value="ECO:0007669"/>
    <property type="project" value="UniProtKB-KW"/>
</dbReference>
<dbReference type="InterPro" id="IPR015881">
    <property type="entry name" value="ARHD_Rieske_2Fe_2S"/>
</dbReference>